<dbReference type="GO" id="GO:0003677">
    <property type="term" value="F:DNA binding"/>
    <property type="evidence" value="ECO:0007669"/>
    <property type="project" value="UniProtKB-UniRule"/>
</dbReference>
<dbReference type="PANTHER" id="PTHR30328">
    <property type="entry name" value="TRANSCRIPTIONAL REPRESSOR"/>
    <property type="match status" value="1"/>
</dbReference>
<dbReference type="PRINTS" id="PR00455">
    <property type="entry name" value="HTHTETR"/>
</dbReference>
<dbReference type="EMBL" id="FPIZ01000006">
    <property type="protein sequence ID" value="SFW52996.1"/>
    <property type="molecule type" value="Genomic_DNA"/>
</dbReference>
<dbReference type="InterPro" id="IPR001647">
    <property type="entry name" value="HTH_TetR"/>
</dbReference>
<dbReference type="Pfam" id="PF00440">
    <property type="entry name" value="TetR_N"/>
    <property type="match status" value="1"/>
</dbReference>
<keyword evidence="1 2" id="KW-0238">DNA-binding</keyword>
<evidence type="ECO:0000313" key="6">
    <source>
        <dbReference type="EMBL" id="WQG92973.1"/>
    </source>
</evidence>
<evidence type="ECO:0000256" key="1">
    <source>
        <dbReference type="ARBA" id="ARBA00023125"/>
    </source>
</evidence>
<keyword evidence="3" id="KW-1133">Transmembrane helix</keyword>
<dbReference type="InterPro" id="IPR050109">
    <property type="entry name" value="HTH-type_TetR-like_transc_reg"/>
</dbReference>
<keyword evidence="3" id="KW-0472">Membrane</keyword>
<evidence type="ECO:0000256" key="2">
    <source>
        <dbReference type="PROSITE-ProRule" id="PRU00335"/>
    </source>
</evidence>
<feature type="DNA-binding region" description="H-T-H motif" evidence="2">
    <location>
        <begin position="29"/>
        <end position="48"/>
    </location>
</feature>
<evidence type="ECO:0000313" key="5">
    <source>
        <dbReference type="EMBL" id="SFW52996.1"/>
    </source>
</evidence>
<dbReference type="PANTHER" id="PTHR30328:SF54">
    <property type="entry name" value="HTH-TYPE TRANSCRIPTIONAL REPRESSOR SCO4008"/>
    <property type="match status" value="1"/>
</dbReference>
<gene>
    <name evidence="5" type="ORF">SAMN05661012_02400</name>
    <name evidence="6" type="ORF">SR876_15740</name>
</gene>
<evidence type="ECO:0000256" key="3">
    <source>
        <dbReference type="SAM" id="Phobius"/>
    </source>
</evidence>
<dbReference type="SUPFAM" id="SSF48498">
    <property type="entry name" value="Tetracyclin repressor-like, C-terminal domain"/>
    <property type="match status" value="1"/>
</dbReference>
<dbReference type="RefSeq" id="WP_072360213.1">
    <property type="nucleotide sequence ID" value="NZ_CP139972.1"/>
</dbReference>
<dbReference type="InterPro" id="IPR036271">
    <property type="entry name" value="Tet_transcr_reg_TetR-rel_C_sf"/>
</dbReference>
<keyword evidence="3" id="KW-0812">Transmembrane</keyword>
<keyword evidence="8" id="KW-1185">Reference proteome</keyword>
<feature type="transmembrane region" description="Helical" evidence="3">
    <location>
        <begin position="144"/>
        <end position="161"/>
    </location>
</feature>
<dbReference type="SUPFAM" id="SSF46689">
    <property type="entry name" value="Homeodomain-like"/>
    <property type="match status" value="1"/>
</dbReference>
<dbReference type="Gene3D" id="1.10.357.10">
    <property type="entry name" value="Tetracycline Repressor, domain 2"/>
    <property type="match status" value="1"/>
</dbReference>
<dbReference type="EMBL" id="CP140154">
    <property type="protein sequence ID" value="WQG92973.1"/>
    <property type="molecule type" value="Genomic_DNA"/>
</dbReference>
<dbReference type="PROSITE" id="PS50977">
    <property type="entry name" value="HTH_TETR_2"/>
    <property type="match status" value="1"/>
</dbReference>
<accession>A0A1K1PZQ9</accession>
<dbReference type="Proteomes" id="UP001326715">
    <property type="component" value="Chromosome"/>
</dbReference>
<proteinExistence type="predicted"/>
<name>A0A1K1PZQ9_9BACT</name>
<dbReference type="AlphaFoldDB" id="A0A1K1PZQ9"/>
<dbReference type="OrthoDB" id="9789566at2"/>
<dbReference type="Proteomes" id="UP000183788">
    <property type="component" value="Unassembled WGS sequence"/>
</dbReference>
<reference evidence="5 7" key="1">
    <citation type="submission" date="2016-11" db="EMBL/GenBank/DDBJ databases">
        <authorList>
            <person name="Jaros S."/>
            <person name="Januszkiewicz K."/>
            <person name="Wedrychowicz H."/>
        </authorList>
    </citation>
    <scope>NUCLEOTIDE SEQUENCE [LARGE SCALE GENOMIC DNA]</scope>
    <source>
        <strain evidence="5 7">DSM 784</strain>
    </source>
</reference>
<evidence type="ECO:0000259" key="4">
    <source>
        <dbReference type="PROSITE" id="PS50977"/>
    </source>
</evidence>
<evidence type="ECO:0000313" key="8">
    <source>
        <dbReference type="Proteomes" id="UP001326715"/>
    </source>
</evidence>
<sequence>MAAKDKKTEQHIIDTAMHVFFTEGRLHATTQDIADAAGVNRTLIHYYFKSRDQLFDAVFEKARLESIRESQSVLGAALPFREKIEQFVDVFLKRLQTYPYLEISMTTSMHNGHSFKDDPEMFMQHFLREVEQEMDKGTIQRSNPIHFIMNLFSLVIYPFIVKPLNQHLFGLNEQEYEKIVKERKTVILDTLFNK</sequence>
<dbReference type="STRING" id="1004.SAMN05661012_02400"/>
<dbReference type="InterPro" id="IPR009057">
    <property type="entry name" value="Homeodomain-like_sf"/>
</dbReference>
<organism evidence="5 7">
    <name type="scientific">Chitinophaga sancti</name>
    <dbReference type="NCBI Taxonomy" id="1004"/>
    <lineage>
        <taxon>Bacteria</taxon>
        <taxon>Pseudomonadati</taxon>
        <taxon>Bacteroidota</taxon>
        <taxon>Chitinophagia</taxon>
        <taxon>Chitinophagales</taxon>
        <taxon>Chitinophagaceae</taxon>
        <taxon>Chitinophaga</taxon>
    </lineage>
</organism>
<protein>
    <submittedName>
        <fullName evidence="6">TetR family transcriptional regulator</fullName>
    </submittedName>
    <submittedName>
        <fullName evidence="5">Transcriptional regulator, TetR family</fullName>
    </submittedName>
</protein>
<feature type="domain" description="HTH tetR-type" evidence="4">
    <location>
        <begin position="6"/>
        <end position="66"/>
    </location>
</feature>
<reference evidence="6 8" key="2">
    <citation type="submission" date="2023-11" db="EMBL/GenBank/DDBJ databases">
        <title>MicrobeMod: A computational toolkit for identifying prokaryotic methylation and restriction-modification with nanopore sequencing.</title>
        <authorList>
            <person name="Crits-Christoph A."/>
            <person name="Kang S.C."/>
            <person name="Lee H."/>
            <person name="Ostrov N."/>
        </authorList>
    </citation>
    <scope>NUCLEOTIDE SEQUENCE [LARGE SCALE GENOMIC DNA]</scope>
    <source>
        <strain evidence="6 8">ATCC 23090</strain>
    </source>
</reference>
<evidence type="ECO:0000313" key="7">
    <source>
        <dbReference type="Proteomes" id="UP000183788"/>
    </source>
</evidence>